<comment type="pathway">
    <text evidence="3 15">Cofactor biosynthesis; FMN biosynthesis; FMN from riboflavin (ATP route): step 1/1.</text>
</comment>
<evidence type="ECO:0000256" key="13">
    <source>
        <dbReference type="ARBA" id="ARBA00047880"/>
    </source>
</evidence>
<evidence type="ECO:0000256" key="8">
    <source>
        <dbReference type="ARBA" id="ARBA00022741"/>
    </source>
</evidence>
<comment type="function">
    <text evidence="1">Catalyzes the phosphorylation of riboflavin to FMN followed by the adenylation of FMN to FAD.</text>
</comment>
<feature type="domain" description="Riboflavin kinase" evidence="16">
    <location>
        <begin position="183"/>
        <end position="307"/>
    </location>
</feature>
<dbReference type="Gene3D" id="3.40.50.620">
    <property type="entry name" value="HUPs"/>
    <property type="match status" value="1"/>
</dbReference>
<reference evidence="17 18" key="1">
    <citation type="submission" date="2023-09" db="EMBL/GenBank/DDBJ databases">
        <authorList>
            <person name="Rey-Velasco X."/>
        </authorList>
    </citation>
    <scope>NUCLEOTIDE SEQUENCE [LARGE SCALE GENOMIC DNA]</scope>
    <source>
        <strain evidence="17 18">W345</strain>
    </source>
</reference>
<keyword evidence="12" id="KW-0511">Multifunctional enzyme</keyword>
<keyword evidence="5 15" id="KW-0288">FMN</keyword>
<evidence type="ECO:0000256" key="3">
    <source>
        <dbReference type="ARBA" id="ARBA00005201"/>
    </source>
</evidence>
<evidence type="ECO:0000256" key="12">
    <source>
        <dbReference type="ARBA" id="ARBA00023268"/>
    </source>
</evidence>
<evidence type="ECO:0000256" key="9">
    <source>
        <dbReference type="ARBA" id="ARBA00022777"/>
    </source>
</evidence>
<dbReference type="SUPFAM" id="SSF52374">
    <property type="entry name" value="Nucleotidylyl transferase"/>
    <property type="match status" value="1"/>
</dbReference>
<dbReference type="Gene3D" id="2.40.30.30">
    <property type="entry name" value="Riboflavin kinase-like"/>
    <property type="match status" value="1"/>
</dbReference>
<dbReference type="EMBL" id="JAVRIC010000003">
    <property type="protein sequence ID" value="MDT0496318.1"/>
    <property type="molecule type" value="Genomic_DNA"/>
</dbReference>
<dbReference type="Proteomes" id="UP001254608">
    <property type="component" value="Unassembled WGS sequence"/>
</dbReference>
<dbReference type="InterPro" id="IPR002606">
    <property type="entry name" value="Riboflavin_kinase_bac"/>
</dbReference>
<dbReference type="NCBIfam" id="NF004160">
    <property type="entry name" value="PRK05627.1-3"/>
    <property type="match status" value="1"/>
</dbReference>
<dbReference type="PIRSF" id="PIRSF004491">
    <property type="entry name" value="FAD_Synth"/>
    <property type="match status" value="1"/>
</dbReference>
<evidence type="ECO:0000259" key="16">
    <source>
        <dbReference type="SMART" id="SM00904"/>
    </source>
</evidence>
<comment type="similarity">
    <text evidence="15">Belongs to the ribF family.</text>
</comment>
<dbReference type="InterPro" id="IPR015865">
    <property type="entry name" value="Riboflavin_kinase_bac/euk"/>
</dbReference>
<dbReference type="SMART" id="SM00904">
    <property type="entry name" value="Flavokinase"/>
    <property type="match status" value="1"/>
</dbReference>
<dbReference type="EC" id="2.7.1.26" evidence="15"/>
<evidence type="ECO:0000313" key="17">
    <source>
        <dbReference type="EMBL" id="MDT0496318.1"/>
    </source>
</evidence>
<dbReference type="PANTHER" id="PTHR22749">
    <property type="entry name" value="RIBOFLAVIN KINASE/FMN ADENYLYLTRANSFERASE"/>
    <property type="match status" value="1"/>
</dbReference>
<dbReference type="InterPro" id="IPR023468">
    <property type="entry name" value="Riboflavin_kinase"/>
</dbReference>
<dbReference type="PANTHER" id="PTHR22749:SF6">
    <property type="entry name" value="RIBOFLAVIN KINASE"/>
    <property type="match status" value="1"/>
</dbReference>
<keyword evidence="9 15" id="KW-0418">Kinase</keyword>
<sequence>MELIRGLANLKSRHSGCALTIGNFDGVHLGHQALLDQAREIAQGLGLPSAVMSFDPTPREYFARDEAPPRVATLRDKLAQIQDRGIDRLLLVRFCRRFASQSPQAFVEELLIRRLGVRALVVGDDFRFGRGRAGNLELLGKLGTEHGMIVETLGSVDVDGLRCSSTAVRGALGAADLAAAAKLLGRPYSIRGVVRHGRKLGRALGVPTANIAFKKRMALRYGVYAVRVQQANRQWTGVANFGVRPTLGGEQRLLLEVHAFADTGELYGRQLRVEFSRFLRPEQRFDSLDALKTQIRLDADAARDHFSIA</sequence>
<name>A0ABU2WFN3_9GAMM</name>
<evidence type="ECO:0000256" key="4">
    <source>
        <dbReference type="ARBA" id="ARBA00022630"/>
    </source>
</evidence>
<evidence type="ECO:0000256" key="14">
    <source>
        <dbReference type="ARBA" id="ARBA00049494"/>
    </source>
</evidence>
<dbReference type="SUPFAM" id="SSF82114">
    <property type="entry name" value="Riboflavin kinase-like"/>
    <property type="match status" value="1"/>
</dbReference>
<dbReference type="InterPro" id="IPR014729">
    <property type="entry name" value="Rossmann-like_a/b/a_fold"/>
</dbReference>
<dbReference type="GO" id="GO:0003919">
    <property type="term" value="F:FMN adenylyltransferase activity"/>
    <property type="evidence" value="ECO:0007669"/>
    <property type="project" value="UniProtKB-EC"/>
</dbReference>
<dbReference type="Pfam" id="PF01687">
    <property type="entry name" value="Flavokinase"/>
    <property type="match status" value="1"/>
</dbReference>
<evidence type="ECO:0000256" key="5">
    <source>
        <dbReference type="ARBA" id="ARBA00022643"/>
    </source>
</evidence>
<evidence type="ECO:0000313" key="18">
    <source>
        <dbReference type="Proteomes" id="UP001254608"/>
    </source>
</evidence>
<accession>A0ABU2WFN3</accession>
<evidence type="ECO:0000256" key="2">
    <source>
        <dbReference type="ARBA" id="ARBA00004726"/>
    </source>
</evidence>
<comment type="pathway">
    <text evidence="2 15">Cofactor biosynthesis; FAD biosynthesis; FAD from FMN: step 1/1.</text>
</comment>
<dbReference type="NCBIfam" id="TIGR00083">
    <property type="entry name" value="ribF"/>
    <property type="match status" value="1"/>
</dbReference>
<evidence type="ECO:0000256" key="10">
    <source>
        <dbReference type="ARBA" id="ARBA00022827"/>
    </source>
</evidence>
<protein>
    <recommendedName>
        <fullName evidence="15">Riboflavin biosynthesis protein</fullName>
    </recommendedName>
    <domain>
        <recommendedName>
            <fullName evidence="15">Riboflavin kinase</fullName>
            <ecNumber evidence="15">2.7.1.26</ecNumber>
        </recommendedName>
        <alternativeName>
            <fullName evidence="15">Flavokinase</fullName>
        </alternativeName>
    </domain>
    <domain>
        <recommendedName>
            <fullName evidence="15">FMN adenylyltransferase</fullName>
            <ecNumber evidence="15">2.7.7.2</ecNumber>
        </recommendedName>
        <alternativeName>
            <fullName evidence="15">FAD pyrophosphorylase</fullName>
        </alternativeName>
        <alternativeName>
            <fullName evidence="15">FAD synthase</fullName>
        </alternativeName>
    </domain>
</protein>
<keyword evidence="18" id="KW-1185">Reference proteome</keyword>
<gene>
    <name evidence="17" type="primary">ribF</name>
    <name evidence="17" type="ORF">RM530_02910</name>
</gene>
<evidence type="ECO:0000256" key="15">
    <source>
        <dbReference type="PIRNR" id="PIRNR004491"/>
    </source>
</evidence>
<keyword evidence="6 15" id="KW-0808">Transferase</keyword>
<keyword evidence="10 15" id="KW-0274">FAD</keyword>
<keyword evidence="7 15" id="KW-0548">Nucleotidyltransferase</keyword>
<dbReference type="GO" id="GO:0008531">
    <property type="term" value="F:riboflavin kinase activity"/>
    <property type="evidence" value="ECO:0007669"/>
    <property type="project" value="UniProtKB-EC"/>
</dbReference>
<comment type="catalytic activity">
    <reaction evidence="14 15">
        <text>FMN + ATP + H(+) = FAD + diphosphate</text>
        <dbReference type="Rhea" id="RHEA:17237"/>
        <dbReference type="ChEBI" id="CHEBI:15378"/>
        <dbReference type="ChEBI" id="CHEBI:30616"/>
        <dbReference type="ChEBI" id="CHEBI:33019"/>
        <dbReference type="ChEBI" id="CHEBI:57692"/>
        <dbReference type="ChEBI" id="CHEBI:58210"/>
        <dbReference type="EC" id="2.7.7.2"/>
    </reaction>
</comment>
<comment type="caution">
    <text evidence="17">The sequence shown here is derived from an EMBL/GenBank/DDBJ whole genome shotgun (WGS) entry which is preliminary data.</text>
</comment>
<keyword evidence="8 15" id="KW-0547">Nucleotide-binding</keyword>
<dbReference type="NCBIfam" id="NF004159">
    <property type="entry name" value="PRK05627.1-2"/>
    <property type="match status" value="1"/>
</dbReference>
<evidence type="ECO:0000256" key="1">
    <source>
        <dbReference type="ARBA" id="ARBA00002121"/>
    </source>
</evidence>
<proteinExistence type="inferred from homology"/>
<evidence type="ECO:0000256" key="7">
    <source>
        <dbReference type="ARBA" id="ARBA00022695"/>
    </source>
</evidence>
<dbReference type="CDD" id="cd02064">
    <property type="entry name" value="FAD_synthetase_N"/>
    <property type="match status" value="1"/>
</dbReference>
<keyword evidence="11 15" id="KW-0067">ATP-binding</keyword>
<evidence type="ECO:0000256" key="11">
    <source>
        <dbReference type="ARBA" id="ARBA00022840"/>
    </source>
</evidence>
<dbReference type="InterPro" id="IPR015864">
    <property type="entry name" value="FAD_synthase"/>
</dbReference>
<dbReference type="NCBIfam" id="NF004163">
    <property type="entry name" value="PRK05627.1-6"/>
    <property type="match status" value="1"/>
</dbReference>
<dbReference type="InterPro" id="IPR023465">
    <property type="entry name" value="Riboflavin_kinase_dom_sf"/>
</dbReference>
<dbReference type="EC" id="2.7.7.2" evidence="15"/>
<keyword evidence="4 15" id="KW-0285">Flavoprotein</keyword>
<comment type="catalytic activity">
    <reaction evidence="13 15">
        <text>riboflavin + ATP = FMN + ADP + H(+)</text>
        <dbReference type="Rhea" id="RHEA:14357"/>
        <dbReference type="ChEBI" id="CHEBI:15378"/>
        <dbReference type="ChEBI" id="CHEBI:30616"/>
        <dbReference type="ChEBI" id="CHEBI:57986"/>
        <dbReference type="ChEBI" id="CHEBI:58210"/>
        <dbReference type="ChEBI" id="CHEBI:456216"/>
        <dbReference type="EC" id="2.7.1.26"/>
    </reaction>
</comment>
<organism evidence="17 18">
    <name type="scientific">Banduia mediterranea</name>
    <dbReference type="NCBI Taxonomy" id="3075609"/>
    <lineage>
        <taxon>Bacteria</taxon>
        <taxon>Pseudomonadati</taxon>
        <taxon>Pseudomonadota</taxon>
        <taxon>Gammaproteobacteria</taxon>
        <taxon>Nevskiales</taxon>
        <taxon>Algiphilaceae</taxon>
        <taxon>Banduia</taxon>
    </lineage>
</organism>
<evidence type="ECO:0000256" key="6">
    <source>
        <dbReference type="ARBA" id="ARBA00022679"/>
    </source>
</evidence>
<dbReference type="RefSeq" id="WP_311363712.1">
    <property type="nucleotide sequence ID" value="NZ_JAVRIC010000003.1"/>
</dbReference>
<dbReference type="Pfam" id="PF06574">
    <property type="entry name" value="FAD_syn"/>
    <property type="match status" value="1"/>
</dbReference>